<evidence type="ECO:0000256" key="1">
    <source>
        <dbReference type="ARBA" id="ARBA00010164"/>
    </source>
</evidence>
<accession>A0A1H2X9S5</accession>
<reference evidence="5 6" key="1">
    <citation type="submission" date="2016-10" db="EMBL/GenBank/DDBJ databases">
        <authorList>
            <person name="Varghese N."/>
            <person name="Submissions S."/>
        </authorList>
    </citation>
    <scope>NUCLEOTIDE SEQUENCE [LARGE SCALE GENOMIC DNA]</scope>
    <source>
        <strain evidence="5 6">DSM 11449</strain>
    </source>
</reference>
<dbReference type="InterPro" id="IPR052028">
    <property type="entry name" value="HipA_Ser/Thr_kinase"/>
</dbReference>
<dbReference type="Proteomes" id="UP000182771">
    <property type="component" value="Unassembled WGS sequence"/>
</dbReference>
<dbReference type="Gene3D" id="1.10.1070.20">
    <property type="match status" value="1"/>
</dbReference>
<dbReference type="InterPro" id="IPR012893">
    <property type="entry name" value="HipA-like_C"/>
</dbReference>
<evidence type="ECO:0000313" key="5">
    <source>
        <dbReference type="EMBL" id="SDW89682.1"/>
    </source>
</evidence>
<keyword evidence="3 5" id="KW-0418">Kinase</keyword>
<keyword evidence="2" id="KW-0808">Transferase</keyword>
<evidence type="ECO:0000259" key="4">
    <source>
        <dbReference type="Pfam" id="PF07804"/>
    </source>
</evidence>
<dbReference type="OrthoDB" id="9805913at2"/>
<dbReference type="Pfam" id="PF07804">
    <property type="entry name" value="HipA_C"/>
    <property type="match status" value="1"/>
</dbReference>
<dbReference type="AlphaFoldDB" id="A0A1H2X9S5"/>
<dbReference type="GeneID" id="85016737"/>
<dbReference type="PANTHER" id="PTHR37419">
    <property type="entry name" value="SERINE/THREONINE-PROTEIN KINASE TOXIN HIPA"/>
    <property type="match status" value="1"/>
</dbReference>
<comment type="similarity">
    <text evidence="1">Belongs to the HipA Ser/Thr kinase family.</text>
</comment>
<proteinExistence type="inferred from homology"/>
<dbReference type="GO" id="GO:0004674">
    <property type="term" value="F:protein serine/threonine kinase activity"/>
    <property type="evidence" value="ECO:0007669"/>
    <property type="project" value="TreeGrafter"/>
</dbReference>
<evidence type="ECO:0000256" key="3">
    <source>
        <dbReference type="ARBA" id="ARBA00022777"/>
    </source>
</evidence>
<gene>
    <name evidence="5" type="ORF">SAMN05444420_10543</name>
</gene>
<sequence>MNKLPSINVCPALLTQGFHTYSPEALQRLFAQAKVSHLLPFALQTSQERFWENRKAMSLSGYQDKYSLVLEGNRLSLSQAGKRGGYILKPISPMPKNREFAPANEHLTMQLAAQVFGIETAENAMIFFADGAPAYLVKRFDISPSGDKLAVEDFASLLGRAPQTHGGNYKYDGSYYELFQALKQFLLSWEAQAERLFRLLLFNYLFSNGDAHLKNFSLIEDGHGSFRLSPAYDLLNTRLHIEDTDFALTEGLLPKAQGSIRQQFIALASAVGLDSEWTLSTLEQMTSHNQEVETLVSRSFLSPRLQRNYLQGYQRRVKKVKL</sequence>
<dbReference type="PANTHER" id="PTHR37419:SF1">
    <property type="entry name" value="SERINE_THREONINE-PROTEIN KINASE TOXIN HIPA"/>
    <property type="match status" value="1"/>
</dbReference>
<feature type="domain" description="HipA-like C-terminal" evidence="4">
    <location>
        <begin position="57"/>
        <end position="287"/>
    </location>
</feature>
<protein>
    <submittedName>
        <fullName evidence="5">Serine/threonine-protein kinase HipA</fullName>
    </submittedName>
</protein>
<dbReference type="GO" id="GO:0005829">
    <property type="term" value="C:cytosol"/>
    <property type="evidence" value="ECO:0007669"/>
    <property type="project" value="TreeGrafter"/>
</dbReference>
<evidence type="ECO:0000256" key="2">
    <source>
        <dbReference type="ARBA" id="ARBA00022679"/>
    </source>
</evidence>
<dbReference type="EMBL" id="FNND01000005">
    <property type="protein sequence ID" value="SDW89682.1"/>
    <property type="molecule type" value="Genomic_DNA"/>
</dbReference>
<name>A0A1H2X9S5_9FLAO</name>
<organism evidence="5 6">
    <name type="scientific">Capnocytophaga granulosa</name>
    <dbReference type="NCBI Taxonomy" id="45242"/>
    <lineage>
        <taxon>Bacteria</taxon>
        <taxon>Pseudomonadati</taxon>
        <taxon>Bacteroidota</taxon>
        <taxon>Flavobacteriia</taxon>
        <taxon>Flavobacteriales</taxon>
        <taxon>Flavobacteriaceae</taxon>
        <taxon>Capnocytophaga</taxon>
    </lineage>
</organism>
<evidence type="ECO:0000313" key="6">
    <source>
        <dbReference type="Proteomes" id="UP000182771"/>
    </source>
</evidence>
<dbReference type="RefSeq" id="WP_016420891.1">
    <property type="nucleotide sequence ID" value="NZ_FNND01000005.1"/>
</dbReference>
<comment type="caution">
    <text evidence="5">The sequence shown here is derived from an EMBL/GenBank/DDBJ whole genome shotgun (WGS) entry which is preliminary data.</text>
</comment>
<keyword evidence="6" id="KW-1185">Reference proteome</keyword>